<keyword evidence="1" id="KW-0433">Leucine-rich repeat</keyword>
<sequence>MKTKLLLLLLLANFSIYAQTNLVSNGDFENWASSSQPDSWGRFFSGLLYQDSDHQNGNSSTKIEITSGTLNYMFTTAYFPVETGKTYRVTGYHKLVSGSITSVELGLIDSDVWQTPITSSIDNNTSNSEWRKIEFDYVATATKNIGVIIWAKGTTTSEILVDNVSVVDVPQYTQIPDINFENKLIALGIDSGTADGQVLTSDIASVETLDLYYSNISDLTGIEDFKSLTSLNCMSNTISSVDLSKNTALTYLDLSFNNLSALNLSANINLQTLNLNYNSFTTIDLSKNTELMYFFCTSNQLGNIDFSHNTKLSALWCQSNQFTSLDLSNNTALTSLLCANNKLLTTVNLKNGNNGSIPLNISEIDFTQNPLLTCIVVDNALYTNQNWSTFKETTASYLTFDCSLVTPIPDLAFEEKLIDLGIDTDGQNGTVLNSSISSVTSLDVSSSSIKDLTGISGFTALNSLNCSGNLLVTLNLSKNASLTLLDCTNNTLEKLSIKNGNNLNLDLSSNFTSNTNLSCIEVDDVAYSNTNWTALKDATANYNEDCTQYTLIPDSNFEDALIALEIDTDGKNGKVKTESVLKVTSLNLSSSNISDLTGIEDFTALIALECIDNSISSINVSNNKHLTRLGLDFNNLSSLDVTANTELYNLSFSNNLVPAIDLSQNKKLHILVADQNLLTSIDFSENPELETIYCGRNNLTTLNVSNLPNLNQLNCINTNISEIDVTSNPKLVWLYLNDNQLTEIDLSQNLLLRYLNLSHNQLTTLDLSHNPLLELIFVEFNPLTSLNVQNGNNRNFILPSQTGKKAAYGDATSFLQNLKLSCIQVDDVDFSNANWSHIKEATTSYSSSCKLLGTEDLLFSKIVMYPNPTRGEVNIQNASLEKATVYNALGQLVKSFTLNSGNTDHSISLSGLPKGVYYIYLIGGDSASAKKVIVE</sequence>
<dbReference type="Pfam" id="PF18962">
    <property type="entry name" value="Por_Secre_tail"/>
    <property type="match status" value="1"/>
</dbReference>
<evidence type="ECO:0000256" key="1">
    <source>
        <dbReference type="ARBA" id="ARBA00022614"/>
    </source>
</evidence>
<dbReference type="PROSITE" id="PS51450">
    <property type="entry name" value="LRR"/>
    <property type="match status" value="2"/>
</dbReference>
<feature type="chain" id="PRO_5019543324" evidence="4">
    <location>
        <begin position="19"/>
        <end position="935"/>
    </location>
</feature>
<dbReference type="InterPro" id="IPR052574">
    <property type="entry name" value="CDIRP"/>
</dbReference>
<reference evidence="6 7" key="1">
    <citation type="submission" date="2014-12" db="EMBL/GenBank/DDBJ databases">
        <title>Genome sequence of Flavobacterium anhuiense RCM74.</title>
        <authorList>
            <person name="Kim J.F."/>
            <person name="Song J.Y."/>
            <person name="Kwak M.-J."/>
            <person name="Lee S.-W."/>
        </authorList>
    </citation>
    <scope>NUCLEOTIDE SEQUENCE [LARGE SCALE GENOMIC DNA]</scope>
    <source>
        <strain evidence="6 7">RCM74</strain>
    </source>
</reference>
<dbReference type="Gene3D" id="3.80.10.10">
    <property type="entry name" value="Ribonuclease Inhibitor"/>
    <property type="match status" value="3"/>
</dbReference>
<dbReference type="InterPro" id="IPR032675">
    <property type="entry name" value="LRR_dom_sf"/>
</dbReference>
<dbReference type="InterPro" id="IPR026444">
    <property type="entry name" value="Secre_tail"/>
</dbReference>
<dbReference type="SUPFAM" id="SSF49785">
    <property type="entry name" value="Galactose-binding domain-like"/>
    <property type="match status" value="1"/>
</dbReference>
<dbReference type="RefSeq" id="WP_129745926.1">
    <property type="nucleotide sequence ID" value="NZ_JUIV01000002.1"/>
</dbReference>
<name>A0A444W298_9FLAO</name>
<dbReference type="Proteomes" id="UP000290433">
    <property type="component" value="Unassembled WGS sequence"/>
</dbReference>
<comment type="caution">
    <text evidence="6">The sequence shown here is derived from an EMBL/GenBank/DDBJ whole genome shotgun (WGS) entry which is preliminary data.</text>
</comment>
<keyword evidence="2 4" id="KW-0732">Signal</keyword>
<evidence type="ECO:0000256" key="2">
    <source>
        <dbReference type="ARBA" id="ARBA00022729"/>
    </source>
</evidence>
<evidence type="ECO:0000313" key="6">
    <source>
        <dbReference type="EMBL" id="RYJ40029.1"/>
    </source>
</evidence>
<keyword evidence="3" id="KW-0677">Repeat</keyword>
<dbReference type="AlphaFoldDB" id="A0A444W298"/>
<protein>
    <submittedName>
        <fullName evidence="6">Por secretion system C-terminal sorting domain-containing protein</fullName>
    </submittedName>
</protein>
<dbReference type="InterPro" id="IPR008979">
    <property type="entry name" value="Galactose-bd-like_sf"/>
</dbReference>
<dbReference type="NCBIfam" id="TIGR04183">
    <property type="entry name" value="Por_Secre_tail"/>
    <property type="match status" value="1"/>
</dbReference>
<evidence type="ECO:0000259" key="5">
    <source>
        <dbReference type="Pfam" id="PF18962"/>
    </source>
</evidence>
<evidence type="ECO:0000256" key="4">
    <source>
        <dbReference type="SAM" id="SignalP"/>
    </source>
</evidence>
<dbReference type="PANTHER" id="PTHR47566:SF1">
    <property type="entry name" value="PROTEIN NUD1"/>
    <property type="match status" value="1"/>
</dbReference>
<feature type="signal peptide" evidence="4">
    <location>
        <begin position="1"/>
        <end position="18"/>
    </location>
</feature>
<dbReference type="EMBL" id="JUIV01000002">
    <property type="protein sequence ID" value="RYJ40029.1"/>
    <property type="molecule type" value="Genomic_DNA"/>
</dbReference>
<proteinExistence type="predicted"/>
<gene>
    <name evidence="6" type="ORF">NU08_0785</name>
</gene>
<accession>A0A444W298</accession>
<organism evidence="6 7">
    <name type="scientific">Flavobacterium anhuiense</name>
    <dbReference type="NCBI Taxonomy" id="459526"/>
    <lineage>
        <taxon>Bacteria</taxon>
        <taxon>Pseudomonadati</taxon>
        <taxon>Bacteroidota</taxon>
        <taxon>Flavobacteriia</taxon>
        <taxon>Flavobacteriales</taxon>
        <taxon>Flavobacteriaceae</taxon>
        <taxon>Flavobacterium</taxon>
    </lineage>
</organism>
<dbReference type="GO" id="GO:0035591">
    <property type="term" value="F:signaling adaptor activity"/>
    <property type="evidence" value="ECO:0007669"/>
    <property type="project" value="TreeGrafter"/>
</dbReference>
<feature type="domain" description="Secretion system C-terminal sorting" evidence="5">
    <location>
        <begin position="864"/>
        <end position="934"/>
    </location>
</feature>
<evidence type="ECO:0000256" key="3">
    <source>
        <dbReference type="ARBA" id="ARBA00022737"/>
    </source>
</evidence>
<dbReference type="PANTHER" id="PTHR47566">
    <property type="match status" value="1"/>
</dbReference>
<dbReference type="Gene3D" id="2.60.120.260">
    <property type="entry name" value="Galactose-binding domain-like"/>
    <property type="match status" value="1"/>
</dbReference>
<dbReference type="OrthoDB" id="3179827at2"/>
<evidence type="ECO:0000313" key="7">
    <source>
        <dbReference type="Proteomes" id="UP000290433"/>
    </source>
</evidence>
<dbReference type="SUPFAM" id="SSF52058">
    <property type="entry name" value="L domain-like"/>
    <property type="match status" value="2"/>
</dbReference>
<dbReference type="InterPro" id="IPR001611">
    <property type="entry name" value="Leu-rich_rpt"/>
</dbReference>